<evidence type="ECO:0000256" key="3">
    <source>
        <dbReference type="SAM" id="SignalP"/>
    </source>
</evidence>
<feature type="domain" description="PDZ" evidence="4">
    <location>
        <begin position="252"/>
        <end position="350"/>
    </location>
</feature>
<dbReference type="EMBL" id="BLVO01000016">
    <property type="protein sequence ID" value="GFM34733.1"/>
    <property type="molecule type" value="Genomic_DNA"/>
</dbReference>
<keyword evidence="1" id="KW-0645">Protease</keyword>
<dbReference type="InterPro" id="IPR036034">
    <property type="entry name" value="PDZ_sf"/>
</dbReference>
<evidence type="ECO:0000256" key="1">
    <source>
        <dbReference type="ARBA" id="ARBA00022670"/>
    </source>
</evidence>
<dbReference type="Pfam" id="PF13365">
    <property type="entry name" value="Trypsin_2"/>
    <property type="match status" value="1"/>
</dbReference>
<dbReference type="InterPro" id="IPR009003">
    <property type="entry name" value="Peptidase_S1_PA"/>
</dbReference>
<dbReference type="SUPFAM" id="SSF50156">
    <property type="entry name" value="PDZ domain-like"/>
    <property type="match status" value="2"/>
</dbReference>
<dbReference type="Proteomes" id="UP000503840">
    <property type="component" value="Unassembled WGS sequence"/>
</dbReference>
<organism evidence="5 6">
    <name type="scientific">Desulfovibrio subterraneus</name>
    <dbReference type="NCBI Taxonomy" id="2718620"/>
    <lineage>
        <taxon>Bacteria</taxon>
        <taxon>Pseudomonadati</taxon>
        <taxon>Thermodesulfobacteriota</taxon>
        <taxon>Desulfovibrionia</taxon>
        <taxon>Desulfovibrionales</taxon>
        <taxon>Desulfovibrionaceae</taxon>
        <taxon>Desulfovibrio</taxon>
    </lineage>
</organism>
<dbReference type="InterPro" id="IPR001940">
    <property type="entry name" value="Peptidase_S1C"/>
</dbReference>
<dbReference type="InterPro" id="IPR041489">
    <property type="entry name" value="PDZ_6"/>
</dbReference>
<dbReference type="RefSeq" id="WP_174406398.1">
    <property type="nucleotide sequence ID" value="NZ_BLVO01000016.1"/>
</dbReference>
<accession>A0A7J0BLU2</accession>
<evidence type="ECO:0000256" key="2">
    <source>
        <dbReference type="ARBA" id="ARBA00022801"/>
    </source>
</evidence>
<evidence type="ECO:0000313" key="5">
    <source>
        <dbReference type="EMBL" id="GFM34733.1"/>
    </source>
</evidence>
<dbReference type="PRINTS" id="PR00834">
    <property type="entry name" value="PROTEASES2C"/>
</dbReference>
<dbReference type="GO" id="GO:0006508">
    <property type="term" value="P:proteolysis"/>
    <property type="evidence" value="ECO:0007669"/>
    <property type="project" value="UniProtKB-KW"/>
</dbReference>
<gene>
    <name evidence="5" type="ORF">DSM101010T_30980</name>
</gene>
<dbReference type="Gene3D" id="2.40.10.120">
    <property type="match status" value="1"/>
</dbReference>
<evidence type="ECO:0000313" key="6">
    <source>
        <dbReference type="Proteomes" id="UP000503840"/>
    </source>
</evidence>
<dbReference type="PANTHER" id="PTHR43343">
    <property type="entry name" value="PEPTIDASE S12"/>
    <property type="match status" value="1"/>
</dbReference>
<keyword evidence="2" id="KW-0378">Hydrolase</keyword>
<comment type="caution">
    <text evidence="5">The sequence shown here is derived from an EMBL/GenBank/DDBJ whole genome shotgun (WGS) entry which is preliminary data.</text>
</comment>
<dbReference type="InterPro" id="IPR001478">
    <property type="entry name" value="PDZ"/>
</dbReference>
<dbReference type="SMART" id="SM00228">
    <property type="entry name" value="PDZ"/>
    <property type="match status" value="2"/>
</dbReference>
<feature type="chain" id="PRO_5029910978" evidence="3">
    <location>
        <begin position="27"/>
        <end position="459"/>
    </location>
</feature>
<dbReference type="Pfam" id="PF13180">
    <property type="entry name" value="PDZ_2"/>
    <property type="match status" value="1"/>
</dbReference>
<dbReference type="GO" id="GO:0004252">
    <property type="term" value="F:serine-type endopeptidase activity"/>
    <property type="evidence" value="ECO:0007669"/>
    <property type="project" value="InterPro"/>
</dbReference>
<dbReference type="SUPFAM" id="SSF50494">
    <property type="entry name" value="Trypsin-like serine proteases"/>
    <property type="match status" value="1"/>
</dbReference>
<keyword evidence="3" id="KW-0732">Signal</keyword>
<dbReference type="AlphaFoldDB" id="A0A7J0BLU2"/>
<dbReference type="PROSITE" id="PS50106">
    <property type="entry name" value="PDZ"/>
    <property type="match status" value="2"/>
</dbReference>
<dbReference type="Gene3D" id="2.30.42.10">
    <property type="match status" value="2"/>
</dbReference>
<protein>
    <submittedName>
        <fullName evidence="5">Peptidase</fullName>
    </submittedName>
</protein>
<keyword evidence="6" id="KW-1185">Reference proteome</keyword>
<dbReference type="PANTHER" id="PTHR43343:SF3">
    <property type="entry name" value="PROTEASE DO-LIKE 8, CHLOROPLASTIC"/>
    <property type="match status" value="1"/>
</dbReference>
<dbReference type="Pfam" id="PF17820">
    <property type="entry name" value="PDZ_6"/>
    <property type="match status" value="1"/>
</dbReference>
<feature type="domain" description="PDZ" evidence="4">
    <location>
        <begin position="365"/>
        <end position="423"/>
    </location>
</feature>
<feature type="signal peptide" evidence="3">
    <location>
        <begin position="1"/>
        <end position="26"/>
    </location>
</feature>
<reference evidence="5 6" key="1">
    <citation type="submission" date="2020-05" db="EMBL/GenBank/DDBJ databases">
        <title>Draft genome sequence of Desulfovibrio sp. strain HN2T.</title>
        <authorList>
            <person name="Ueno A."/>
            <person name="Tamazawa S."/>
            <person name="Tamamura S."/>
            <person name="Murakami T."/>
            <person name="Kiyama T."/>
            <person name="Inomata H."/>
            <person name="Amano Y."/>
            <person name="Miyakawa K."/>
            <person name="Tamaki H."/>
            <person name="Naganuma T."/>
            <person name="Kaneko K."/>
        </authorList>
    </citation>
    <scope>NUCLEOTIDE SEQUENCE [LARGE SCALE GENOMIC DNA]</scope>
    <source>
        <strain evidence="5 6">HN2</strain>
    </source>
</reference>
<evidence type="ECO:0000259" key="4">
    <source>
        <dbReference type="PROSITE" id="PS50106"/>
    </source>
</evidence>
<proteinExistence type="predicted"/>
<name>A0A7J0BLU2_9BACT</name>
<dbReference type="InterPro" id="IPR051201">
    <property type="entry name" value="Chloro_Bact_Ser_Proteases"/>
</dbReference>
<sequence>MSRPTAYTLFTIMTALLAFCVLPAHAMNATAYEALEASQSQRITPVVRAVQKVAPAVVNITTQRMVERRASPFGDIFQDEFFREFLGRSGIPTQQMQQSLGSGVIIDGKQQLVLTNAHVIEGATAIQVLLQDGRSFDADMVGSDPDFDLAVLRLKNATDLPEAPMASSADIMPGETVIAIGNPFGFGHTVTTGVVSALNRSIKTEQGVFTDFIQTDAAINPGNSGGPLLNIEGQLIGVNTAIFAKAEGIGFAIPIDKAKRAVAELLDTGSVSPVWLGVAGQNIDQRMASWLRMKSTRGMLVTEVYDDTPAARAGIRPGDVLLSLNGITVEDNDHYLQLLRNHTQNELVRLGMQRDGRDMTLNLRTVALAPDLARKLAEQRWGFVAVAAKNGLTVQSIRAGSPAAQLGLQQGDIIVKIGGIAMQTYGNYLYAFTKHRLDATVLMLVAREGRGYYVRMKMQ</sequence>